<organism evidence="1">
    <name type="scientific">mine drainage metagenome</name>
    <dbReference type="NCBI Taxonomy" id="410659"/>
    <lineage>
        <taxon>unclassified sequences</taxon>
        <taxon>metagenomes</taxon>
        <taxon>ecological metagenomes</taxon>
    </lineage>
</organism>
<gene>
    <name evidence="1" type="ORF">GALL_448450</name>
</gene>
<dbReference type="EMBL" id="MLJW01002840">
    <property type="protein sequence ID" value="OIQ73519.1"/>
    <property type="molecule type" value="Genomic_DNA"/>
</dbReference>
<sequence length="52" mass="5899">MNTLIEYLKTLFRSVDGELCTPQRDDDRGHLEQRSADADALVLAGGHLTLRW</sequence>
<accession>A0A1J5Q0G5</accession>
<comment type="caution">
    <text evidence="1">The sequence shown here is derived from an EMBL/GenBank/DDBJ whole genome shotgun (WGS) entry which is preliminary data.</text>
</comment>
<dbReference type="AlphaFoldDB" id="A0A1J5Q0G5"/>
<evidence type="ECO:0000313" key="1">
    <source>
        <dbReference type="EMBL" id="OIQ73519.1"/>
    </source>
</evidence>
<protein>
    <submittedName>
        <fullName evidence="1">Uncharacterized protein</fullName>
    </submittedName>
</protein>
<proteinExistence type="predicted"/>
<reference evidence="1" key="1">
    <citation type="submission" date="2016-10" db="EMBL/GenBank/DDBJ databases">
        <title>Sequence of Gallionella enrichment culture.</title>
        <authorList>
            <person name="Poehlein A."/>
            <person name="Muehling M."/>
            <person name="Daniel R."/>
        </authorList>
    </citation>
    <scope>NUCLEOTIDE SEQUENCE</scope>
</reference>
<name>A0A1J5Q0G5_9ZZZZ</name>